<dbReference type="InterPro" id="IPR003848">
    <property type="entry name" value="DUF218"/>
</dbReference>
<feature type="domain" description="DUF218" evidence="1">
    <location>
        <begin position="248"/>
        <end position="357"/>
    </location>
</feature>
<reference evidence="2 3" key="1">
    <citation type="submission" date="2022-06" db="EMBL/GenBank/DDBJ databases">
        <title>A taxonomic note on the genus Prevotella: Description of four novel genera and emended description of the genera Hallella and Xylanibacter.</title>
        <authorList>
            <person name="Hitch T.C.A."/>
        </authorList>
    </citation>
    <scope>NUCLEOTIDE SEQUENCE [LARGE SCALE GENOMIC DNA]</scope>
    <source>
        <strain evidence="2 3">DSM 100619</strain>
    </source>
</reference>
<dbReference type="InterPro" id="IPR051599">
    <property type="entry name" value="Cell_Envelope_Assoc"/>
</dbReference>
<evidence type="ECO:0000313" key="3">
    <source>
        <dbReference type="Proteomes" id="UP001204015"/>
    </source>
</evidence>
<sequence>MMKRILIYSILLFFFIIARGQQGEHNYKLIAPDRIESKNYYFTYLLGYFHDVDSLLQTNTTLKQMAIEKRQKLIQASTYEERIAAFKFTEEEIHKAGQAFAQLYHKGNPLDKLLKTQIIPSGCYGQYTEEGSELIKKIWRQDAEGINYAIEVYGSGRHPNYPQIDSIYFNVKSSRYTKEILPGCQQNVLLETEPASRFYSIPIAAVRTLLDVNECAQASDYEPMGKGVNSSAYSKIKQTVWDNYPYSAILVLGAGPESKSESISPEGKIRAEYAAIYYHRRQAPFIIVSGGKVHPYHTPYCEAEEMKRYLMKCWDVPESAIIMEPHARHTTTNIRNAGRILWREGFPMNKATLITSSSSHIDYIINGNGFKQRFLEELKTIPYRLGKRISEGAIEYYPLVSTLIINPLEPLDP</sequence>
<comment type="caution">
    <text evidence="2">The sequence shown here is derived from an EMBL/GenBank/DDBJ whole genome shotgun (WGS) entry which is preliminary data.</text>
</comment>
<evidence type="ECO:0000259" key="1">
    <source>
        <dbReference type="Pfam" id="PF02698"/>
    </source>
</evidence>
<dbReference type="Gene3D" id="3.40.50.620">
    <property type="entry name" value="HUPs"/>
    <property type="match status" value="1"/>
</dbReference>
<accession>A0ABT1BZ79</accession>
<gene>
    <name evidence="2" type="ORF">NG821_11215</name>
</gene>
<dbReference type="Proteomes" id="UP001204015">
    <property type="component" value="Unassembled WGS sequence"/>
</dbReference>
<dbReference type="PANTHER" id="PTHR30336:SF20">
    <property type="entry name" value="DUF218 DOMAIN-CONTAINING PROTEIN"/>
    <property type="match status" value="1"/>
</dbReference>
<dbReference type="RefSeq" id="WP_252761754.1">
    <property type="nucleotide sequence ID" value="NZ_JAMXLY010000054.1"/>
</dbReference>
<proteinExistence type="predicted"/>
<organism evidence="2 3">
    <name type="scientific">Segatella cerevisiae</name>
    <dbReference type="NCBI Taxonomy" id="2053716"/>
    <lineage>
        <taxon>Bacteria</taxon>
        <taxon>Pseudomonadati</taxon>
        <taxon>Bacteroidota</taxon>
        <taxon>Bacteroidia</taxon>
        <taxon>Bacteroidales</taxon>
        <taxon>Prevotellaceae</taxon>
        <taxon>Segatella</taxon>
    </lineage>
</organism>
<dbReference type="Pfam" id="PF02698">
    <property type="entry name" value="DUF218"/>
    <property type="match status" value="1"/>
</dbReference>
<evidence type="ECO:0000313" key="2">
    <source>
        <dbReference type="EMBL" id="MCO6026399.1"/>
    </source>
</evidence>
<dbReference type="CDD" id="cd06259">
    <property type="entry name" value="YdcF-like"/>
    <property type="match status" value="1"/>
</dbReference>
<name>A0ABT1BZ79_9BACT</name>
<keyword evidence="3" id="KW-1185">Reference proteome</keyword>
<dbReference type="PANTHER" id="PTHR30336">
    <property type="entry name" value="INNER MEMBRANE PROTEIN, PROBABLE PERMEASE"/>
    <property type="match status" value="1"/>
</dbReference>
<dbReference type="InterPro" id="IPR014729">
    <property type="entry name" value="Rossmann-like_a/b/a_fold"/>
</dbReference>
<dbReference type="EMBL" id="JAMXLY010000054">
    <property type="protein sequence ID" value="MCO6026399.1"/>
    <property type="molecule type" value="Genomic_DNA"/>
</dbReference>
<protein>
    <submittedName>
        <fullName evidence="2">YdcF family protein</fullName>
    </submittedName>
</protein>